<evidence type="ECO:0000313" key="1">
    <source>
        <dbReference type="EMBL" id="JAD51421.1"/>
    </source>
</evidence>
<accession>A0A0A9AJS5</accession>
<organism evidence="1">
    <name type="scientific">Arundo donax</name>
    <name type="common">Giant reed</name>
    <name type="synonym">Donax arundinaceus</name>
    <dbReference type="NCBI Taxonomy" id="35708"/>
    <lineage>
        <taxon>Eukaryota</taxon>
        <taxon>Viridiplantae</taxon>
        <taxon>Streptophyta</taxon>
        <taxon>Embryophyta</taxon>
        <taxon>Tracheophyta</taxon>
        <taxon>Spermatophyta</taxon>
        <taxon>Magnoliopsida</taxon>
        <taxon>Liliopsida</taxon>
        <taxon>Poales</taxon>
        <taxon>Poaceae</taxon>
        <taxon>PACMAD clade</taxon>
        <taxon>Arundinoideae</taxon>
        <taxon>Arundineae</taxon>
        <taxon>Arundo</taxon>
    </lineage>
</organism>
<proteinExistence type="predicted"/>
<dbReference type="EMBL" id="GBRH01246474">
    <property type="protein sequence ID" value="JAD51421.1"/>
    <property type="molecule type" value="Transcribed_RNA"/>
</dbReference>
<protein>
    <submittedName>
        <fullName evidence="1">Uncharacterized protein</fullName>
    </submittedName>
</protein>
<dbReference type="AlphaFoldDB" id="A0A0A9AJS5"/>
<reference evidence="1" key="2">
    <citation type="journal article" date="2015" name="Data Brief">
        <title>Shoot transcriptome of the giant reed, Arundo donax.</title>
        <authorList>
            <person name="Barrero R.A."/>
            <person name="Guerrero F.D."/>
            <person name="Moolhuijzen P."/>
            <person name="Goolsby J.A."/>
            <person name="Tidwell J."/>
            <person name="Bellgard S.E."/>
            <person name="Bellgard M.I."/>
        </authorList>
    </citation>
    <scope>NUCLEOTIDE SEQUENCE</scope>
    <source>
        <tissue evidence="1">Shoot tissue taken approximately 20 cm above the soil surface</tissue>
    </source>
</reference>
<reference evidence="1" key="1">
    <citation type="submission" date="2014-09" db="EMBL/GenBank/DDBJ databases">
        <authorList>
            <person name="Magalhaes I.L.F."/>
            <person name="Oliveira U."/>
            <person name="Santos F.R."/>
            <person name="Vidigal T.H.D.A."/>
            <person name="Brescovit A.D."/>
            <person name="Santos A.J."/>
        </authorList>
    </citation>
    <scope>NUCLEOTIDE SEQUENCE</scope>
    <source>
        <tissue evidence="1">Shoot tissue taken approximately 20 cm above the soil surface</tissue>
    </source>
</reference>
<name>A0A0A9AJS5_ARUDO</name>
<sequence length="220" mass="23001">MASSARRARPTPPLPRHCALLHLLVAAMVAPLLVFLTTALSFLSLLRFWLLLAAEPRARRTRRRPAPLSPAATRRLHSSSAAPAELRSISVLSRHPLLPLAAAPPARRAPPWPDPARSSHTRSASPLVAAGAVAGGREVGLTCEVGVWEAGARWATGTGGEVGGGRRGRRPGQIWAPATPGQAGRRRRGGGVAAATMRVAVAGATRWSGTRNRSAVPVPG</sequence>